<reference evidence="2" key="1">
    <citation type="submission" date="2023-10" db="EMBL/GenBank/DDBJ databases">
        <authorList>
            <person name="Chen Y."/>
            <person name="Shah S."/>
            <person name="Dougan E. K."/>
            <person name="Thang M."/>
            <person name="Chan C."/>
        </authorList>
    </citation>
    <scope>NUCLEOTIDE SEQUENCE [LARGE SCALE GENOMIC DNA]</scope>
</reference>
<feature type="compositionally biased region" description="Gly residues" evidence="1">
    <location>
        <begin position="114"/>
        <end position="124"/>
    </location>
</feature>
<evidence type="ECO:0000313" key="2">
    <source>
        <dbReference type="EMBL" id="CAK0829205.1"/>
    </source>
</evidence>
<sequence length="140" mass="14891">MQNGPDQRLRKSPAFRPKDESSEEAERARLAAVEALRGLQEEDRALGPSTPGRQSATRRGGVQRRPDGPDEGTRKQPTVRPRGESPREAERAPLAAAEALRGLREEGRALEPSGPGGPSAGRGRGVPLLDGLFLVVGEAA</sequence>
<dbReference type="EMBL" id="CAUYUJ010010367">
    <property type="protein sequence ID" value="CAK0829205.1"/>
    <property type="molecule type" value="Genomic_DNA"/>
</dbReference>
<protein>
    <submittedName>
        <fullName evidence="2">Uncharacterized protein</fullName>
    </submittedName>
</protein>
<proteinExistence type="predicted"/>
<evidence type="ECO:0000256" key="1">
    <source>
        <dbReference type="SAM" id="MobiDB-lite"/>
    </source>
</evidence>
<name>A0ABN9SB68_9DINO</name>
<dbReference type="Proteomes" id="UP001189429">
    <property type="component" value="Unassembled WGS sequence"/>
</dbReference>
<comment type="caution">
    <text evidence="2">The sequence shown here is derived from an EMBL/GenBank/DDBJ whole genome shotgun (WGS) entry which is preliminary data.</text>
</comment>
<feature type="compositionally biased region" description="Basic and acidic residues" evidence="1">
    <location>
        <begin position="81"/>
        <end position="91"/>
    </location>
</feature>
<organism evidence="2 3">
    <name type="scientific">Prorocentrum cordatum</name>
    <dbReference type="NCBI Taxonomy" id="2364126"/>
    <lineage>
        <taxon>Eukaryota</taxon>
        <taxon>Sar</taxon>
        <taxon>Alveolata</taxon>
        <taxon>Dinophyceae</taxon>
        <taxon>Prorocentrales</taxon>
        <taxon>Prorocentraceae</taxon>
        <taxon>Prorocentrum</taxon>
    </lineage>
</organism>
<keyword evidence="3" id="KW-1185">Reference proteome</keyword>
<feature type="compositionally biased region" description="Basic and acidic residues" evidence="1">
    <location>
        <begin position="16"/>
        <end position="29"/>
    </location>
</feature>
<gene>
    <name evidence="2" type="ORF">PCOR1329_LOCUS28220</name>
</gene>
<evidence type="ECO:0000313" key="3">
    <source>
        <dbReference type="Proteomes" id="UP001189429"/>
    </source>
</evidence>
<feature type="region of interest" description="Disordered" evidence="1">
    <location>
        <begin position="1"/>
        <end position="126"/>
    </location>
</feature>
<accession>A0ABN9SB68</accession>
<feature type="compositionally biased region" description="Basic and acidic residues" evidence="1">
    <location>
        <begin position="64"/>
        <end position="74"/>
    </location>
</feature>